<evidence type="ECO:0000313" key="10">
    <source>
        <dbReference type="Proteomes" id="UP000321635"/>
    </source>
</evidence>
<dbReference type="GO" id="GO:0050661">
    <property type="term" value="F:NADP binding"/>
    <property type="evidence" value="ECO:0007669"/>
    <property type="project" value="InterPro"/>
</dbReference>
<keyword evidence="7" id="KW-0963">Cytoplasm</keyword>
<evidence type="ECO:0000256" key="3">
    <source>
        <dbReference type="ARBA" id="ARBA00022650"/>
    </source>
</evidence>
<dbReference type="EMBL" id="BJYF01000006">
    <property type="protein sequence ID" value="GEN59264.1"/>
    <property type="molecule type" value="Genomic_DNA"/>
</dbReference>
<accession>A0A511X8J1</accession>
<evidence type="ECO:0000313" key="9">
    <source>
        <dbReference type="EMBL" id="GEN59264.1"/>
    </source>
</evidence>
<dbReference type="Pfam" id="PF00171">
    <property type="entry name" value="Aldedh"/>
    <property type="match status" value="1"/>
</dbReference>
<comment type="pathway">
    <text evidence="1 7">Amino-acid biosynthesis; L-proline biosynthesis; L-glutamate 5-semialdehyde from L-glutamate: step 2/2.</text>
</comment>
<dbReference type="Gene3D" id="3.40.605.10">
    <property type="entry name" value="Aldehyde Dehydrogenase, Chain A, domain 1"/>
    <property type="match status" value="1"/>
</dbReference>
<dbReference type="Proteomes" id="UP000321635">
    <property type="component" value="Unassembled WGS sequence"/>
</dbReference>
<dbReference type="InterPro" id="IPR000965">
    <property type="entry name" value="GPR_dom"/>
</dbReference>
<dbReference type="PIRSF" id="PIRSF000151">
    <property type="entry name" value="GPR"/>
    <property type="match status" value="1"/>
</dbReference>
<gene>
    <name evidence="7 9" type="primary">proA</name>
    <name evidence="9" type="ORF">ANI02nite_11480</name>
</gene>
<dbReference type="PROSITE" id="PS01223">
    <property type="entry name" value="PROA"/>
    <property type="match status" value="1"/>
</dbReference>
<dbReference type="InterPro" id="IPR016162">
    <property type="entry name" value="Ald_DH_N"/>
</dbReference>
<dbReference type="HAMAP" id="MF_00412">
    <property type="entry name" value="ProA"/>
    <property type="match status" value="1"/>
</dbReference>
<proteinExistence type="inferred from homology"/>
<dbReference type="GO" id="GO:0004350">
    <property type="term" value="F:glutamate-5-semialdehyde dehydrogenase activity"/>
    <property type="evidence" value="ECO:0007669"/>
    <property type="project" value="UniProtKB-UniRule"/>
</dbReference>
<dbReference type="InterPro" id="IPR015590">
    <property type="entry name" value="Aldehyde_DH_dom"/>
</dbReference>
<keyword evidence="5 7" id="KW-0560">Oxidoreductase</keyword>
<evidence type="ECO:0000256" key="1">
    <source>
        <dbReference type="ARBA" id="ARBA00004985"/>
    </source>
</evidence>
<comment type="caution">
    <text evidence="9">The sequence shown here is derived from an EMBL/GenBank/DDBJ whole genome shotgun (WGS) entry which is preliminary data.</text>
</comment>
<comment type="similarity">
    <text evidence="7">Belongs to the gamma-glutamyl phosphate reductase family.</text>
</comment>
<dbReference type="CDD" id="cd07079">
    <property type="entry name" value="ALDH_F18-19_ProA-GPR"/>
    <property type="match status" value="1"/>
</dbReference>
<comment type="function">
    <text evidence="7">Catalyzes the NADPH-dependent reduction of L-glutamate 5-phosphate into L-glutamate 5-semialdehyde and phosphate. The product spontaneously undergoes cyclization to form 1-pyrroline-5-carboxylate.</text>
</comment>
<dbReference type="SUPFAM" id="SSF53720">
    <property type="entry name" value="ALDH-like"/>
    <property type="match status" value="1"/>
</dbReference>
<dbReference type="InterPro" id="IPR012134">
    <property type="entry name" value="Glu-5-SA_DH"/>
</dbReference>
<keyword evidence="3 7" id="KW-0641">Proline biosynthesis</keyword>
<evidence type="ECO:0000256" key="5">
    <source>
        <dbReference type="ARBA" id="ARBA00023002"/>
    </source>
</evidence>
<dbReference type="PANTHER" id="PTHR11063">
    <property type="entry name" value="GLUTAMATE SEMIALDEHYDE DEHYDROGENASE"/>
    <property type="match status" value="1"/>
</dbReference>
<reference evidence="9 10" key="1">
    <citation type="submission" date="2019-07" db="EMBL/GenBank/DDBJ databases">
        <title>Whole genome shotgun sequence of Acetobacter nitrogenifigens NBRC 105050.</title>
        <authorList>
            <person name="Hosoyama A."/>
            <person name="Uohara A."/>
            <person name="Ohji S."/>
            <person name="Ichikawa N."/>
        </authorList>
    </citation>
    <scope>NUCLEOTIDE SEQUENCE [LARGE SCALE GENOMIC DNA]</scope>
    <source>
        <strain evidence="9 10">NBRC 105050</strain>
    </source>
</reference>
<dbReference type="STRING" id="1120919.GCA_000429165_02128"/>
<dbReference type="RefSeq" id="WP_035376475.1">
    <property type="nucleotide sequence ID" value="NZ_AUBI01000006.1"/>
</dbReference>
<dbReference type="PANTHER" id="PTHR11063:SF8">
    <property type="entry name" value="DELTA-1-PYRROLINE-5-CARBOXYLATE SYNTHASE"/>
    <property type="match status" value="1"/>
</dbReference>
<comment type="subcellular location">
    <subcellularLocation>
        <location evidence="7">Cytoplasm</location>
    </subcellularLocation>
</comment>
<dbReference type="AlphaFoldDB" id="A0A511X8J1"/>
<organism evidence="9 10">
    <name type="scientific">Acetobacter nitrogenifigens DSM 23921 = NBRC 105050</name>
    <dbReference type="NCBI Taxonomy" id="1120919"/>
    <lineage>
        <taxon>Bacteria</taxon>
        <taxon>Pseudomonadati</taxon>
        <taxon>Pseudomonadota</taxon>
        <taxon>Alphaproteobacteria</taxon>
        <taxon>Acetobacterales</taxon>
        <taxon>Acetobacteraceae</taxon>
        <taxon>Acetobacter</taxon>
    </lineage>
</organism>
<dbReference type="OrthoDB" id="9809970at2"/>
<evidence type="ECO:0000256" key="7">
    <source>
        <dbReference type="HAMAP-Rule" id="MF_00412"/>
    </source>
</evidence>
<dbReference type="Gene3D" id="3.40.309.10">
    <property type="entry name" value="Aldehyde Dehydrogenase, Chain A, domain 2"/>
    <property type="match status" value="1"/>
</dbReference>
<keyword evidence="10" id="KW-1185">Reference proteome</keyword>
<keyword evidence="2 7" id="KW-0028">Amino-acid biosynthesis</keyword>
<dbReference type="UniPathway" id="UPA00098">
    <property type="reaction ID" value="UER00360"/>
</dbReference>
<dbReference type="NCBIfam" id="TIGR00407">
    <property type="entry name" value="proA"/>
    <property type="match status" value="1"/>
</dbReference>
<keyword evidence="4 7" id="KW-0521">NADP</keyword>
<feature type="domain" description="Aldehyde dehydrogenase" evidence="8">
    <location>
        <begin position="7"/>
        <end position="291"/>
    </location>
</feature>
<dbReference type="InterPro" id="IPR020593">
    <property type="entry name" value="G-glutamylP_reductase_CS"/>
</dbReference>
<dbReference type="InterPro" id="IPR016163">
    <property type="entry name" value="Ald_DH_C"/>
</dbReference>
<dbReference type="InterPro" id="IPR016161">
    <property type="entry name" value="Ald_DH/histidinol_DH"/>
</dbReference>
<evidence type="ECO:0000256" key="4">
    <source>
        <dbReference type="ARBA" id="ARBA00022857"/>
    </source>
</evidence>
<evidence type="ECO:0000256" key="2">
    <source>
        <dbReference type="ARBA" id="ARBA00022605"/>
    </source>
</evidence>
<evidence type="ECO:0000256" key="6">
    <source>
        <dbReference type="ARBA" id="ARBA00049024"/>
    </source>
</evidence>
<dbReference type="GO" id="GO:0055129">
    <property type="term" value="P:L-proline biosynthetic process"/>
    <property type="evidence" value="ECO:0007669"/>
    <property type="project" value="UniProtKB-UniRule"/>
</dbReference>
<dbReference type="GO" id="GO:0005737">
    <property type="term" value="C:cytoplasm"/>
    <property type="evidence" value="ECO:0007669"/>
    <property type="project" value="UniProtKB-SubCell"/>
</dbReference>
<protein>
    <recommendedName>
        <fullName evidence="7">Gamma-glutamyl phosphate reductase</fullName>
        <shortName evidence="7">GPR</shortName>
        <ecNumber evidence="7">1.2.1.41</ecNumber>
    </recommendedName>
    <alternativeName>
        <fullName evidence="7">Glutamate-5-semialdehyde dehydrogenase</fullName>
    </alternativeName>
    <alternativeName>
        <fullName evidence="7">Glutamyl-gamma-semialdehyde dehydrogenase</fullName>
        <shortName evidence="7">GSA dehydrogenase</shortName>
    </alternativeName>
</protein>
<dbReference type="EC" id="1.2.1.41" evidence="7"/>
<dbReference type="NCBIfam" id="NF001221">
    <property type="entry name" value="PRK00197.1"/>
    <property type="match status" value="1"/>
</dbReference>
<evidence type="ECO:0000259" key="8">
    <source>
        <dbReference type="Pfam" id="PF00171"/>
    </source>
</evidence>
<comment type="catalytic activity">
    <reaction evidence="6 7">
        <text>L-glutamate 5-semialdehyde + phosphate + NADP(+) = L-glutamyl 5-phosphate + NADPH + H(+)</text>
        <dbReference type="Rhea" id="RHEA:19541"/>
        <dbReference type="ChEBI" id="CHEBI:15378"/>
        <dbReference type="ChEBI" id="CHEBI:43474"/>
        <dbReference type="ChEBI" id="CHEBI:57783"/>
        <dbReference type="ChEBI" id="CHEBI:58066"/>
        <dbReference type="ChEBI" id="CHEBI:58274"/>
        <dbReference type="ChEBI" id="CHEBI:58349"/>
        <dbReference type="EC" id="1.2.1.41"/>
    </reaction>
</comment>
<sequence>MSASMKAETSETNAIAAMAREARRAARDLAQSPTSVRDKALWAASAALRERKDEILAANARDLETYSGTESFRDRLTLTEERIEAMARGLEDMADLPDPLGRVLAEWTRPNGLKIRRVATPVGVIGVIYESRPNVGADAAGLAIKSGNSIILRGGSESFYSAEAIHAAMIEGLRAAGLPEAAVQVAPSADRRHVADMMSAAGLIDLLIPRGGKSLVERVQNEARVPVLAHAEGLCHTYIHSGAESQMARKIVANAKMRRTGICGSTETLLIDAAIAPSLLPQIVEDLSTLGCDFRADARAREIVPTLPAASEADFATEWLGAILSVAVVDGVDAALDHIAHYGSAHTESIVTADEAAAMRFMSGVDSAVVMWNASTQFCDGGEFGFGAEIGIATGRVHARGPVGLEQLMTYKYEVIGTGQVRS</sequence>
<name>A0A511X8J1_9PROT</name>